<keyword evidence="3" id="KW-1185">Reference proteome</keyword>
<gene>
    <name evidence="2" type="ORF">LIER_32347</name>
</gene>
<dbReference type="InterPro" id="IPR058594">
    <property type="entry name" value="PB1-like_dom_pln"/>
</dbReference>
<dbReference type="Proteomes" id="UP001454036">
    <property type="component" value="Unassembled WGS sequence"/>
</dbReference>
<name>A0AAV3RX91_LITER</name>
<sequence>MTGFICERNHKGNSDANYMALYKDEKSLFSVRVHYHGRFVANHSVSYEGGKVELFDYCESDTFELGSIESWAFRLGLRYGEFEAFLSFFAAA</sequence>
<proteinExistence type="predicted"/>
<organism evidence="2 3">
    <name type="scientific">Lithospermum erythrorhizon</name>
    <name type="common">Purple gromwell</name>
    <name type="synonym">Lithospermum officinale var. erythrorhizon</name>
    <dbReference type="NCBI Taxonomy" id="34254"/>
    <lineage>
        <taxon>Eukaryota</taxon>
        <taxon>Viridiplantae</taxon>
        <taxon>Streptophyta</taxon>
        <taxon>Embryophyta</taxon>
        <taxon>Tracheophyta</taxon>
        <taxon>Spermatophyta</taxon>
        <taxon>Magnoliopsida</taxon>
        <taxon>eudicotyledons</taxon>
        <taxon>Gunneridae</taxon>
        <taxon>Pentapetalae</taxon>
        <taxon>asterids</taxon>
        <taxon>lamiids</taxon>
        <taxon>Boraginales</taxon>
        <taxon>Boraginaceae</taxon>
        <taxon>Boraginoideae</taxon>
        <taxon>Lithospermeae</taxon>
        <taxon>Lithospermum</taxon>
    </lineage>
</organism>
<comment type="caution">
    <text evidence="2">The sequence shown here is derived from an EMBL/GenBank/DDBJ whole genome shotgun (WGS) entry which is preliminary data.</text>
</comment>
<accession>A0AAV3RX91</accession>
<protein>
    <recommendedName>
        <fullName evidence="1">PB1-like domain-containing protein</fullName>
    </recommendedName>
</protein>
<evidence type="ECO:0000313" key="2">
    <source>
        <dbReference type="EMBL" id="GAA0185059.1"/>
    </source>
</evidence>
<dbReference type="AlphaFoldDB" id="A0AAV3RX91"/>
<dbReference type="Pfam" id="PF26130">
    <property type="entry name" value="PB1-like"/>
    <property type="match status" value="1"/>
</dbReference>
<evidence type="ECO:0000313" key="3">
    <source>
        <dbReference type="Proteomes" id="UP001454036"/>
    </source>
</evidence>
<evidence type="ECO:0000259" key="1">
    <source>
        <dbReference type="Pfam" id="PF26130"/>
    </source>
</evidence>
<reference evidence="2 3" key="1">
    <citation type="submission" date="2024-01" db="EMBL/GenBank/DDBJ databases">
        <title>The complete chloroplast genome sequence of Lithospermum erythrorhizon: insights into the phylogenetic relationship among Boraginaceae species and the maternal lineages of purple gromwells.</title>
        <authorList>
            <person name="Okada T."/>
            <person name="Watanabe K."/>
        </authorList>
    </citation>
    <scope>NUCLEOTIDE SEQUENCE [LARGE SCALE GENOMIC DNA]</scope>
</reference>
<dbReference type="EMBL" id="BAABME010012386">
    <property type="protein sequence ID" value="GAA0185059.1"/>
    <property type="molecule type" value="Genomic_DNA"/>
</dbReference>
<feature type="domain" description="PB1-like" evidence="1">
    <location>
        <begin position="28"/>
        <end position="76"/>
    </location>
</feature>